<gene>
    <name evidence="10" type="ORF">G3480_00705</name>
</gene>
<accession>A0A6P1DNS9</accession>
<keyword evidence="3" id="KW-0812">Transmembrane</keyword>
<sequence length="280" mass="30816">MTAAVIYRGLRVAEHLMTGAVVALYIRARYGSGAAPEWRSALVRWWHARLCRALGVRLEVQGSLAPRCLLVGNHISWLDIPAIGAQAEIGFLSKAEVRKWPLIGWMAAVAGTCFIERGGNQSDQVLENLRTELAQGRAIMIFPEGTTTDGRAVKRFHPRLLAAAQGAGADLQPIAISYHKGTDPRPDQDVPYIGEDTLIANLWRLMRHPALVARIRFLPPIRHREGEQRRVLAERARAAVLAALDLPPEPQCVSTKEPPLAAKQTRRNAPQPDPNPARAS</sequence>
<evidence type="ECO:0000256" key="4">
    <source>
        <dbReference type="ARBA" id="ARBA00022989"/>
    </source>
</evidence>
<organism evidence="10 11">
    <name type="scientific">Thiorhodococcus mannitoliphagus</name>
    <dbReference type="NCBI Taxonomy" id="329406"/>
    <lineage>
        <taxon>Bacteria</taxon>
        <taxon>Pseudomonadati</taxon>
        <taxon>Pseudomonadota</taxon>
        <taxon>Gammaproteobacteria</taxon>
        <taxon>Chromatiales</taxon>
        <taxon>Chromatiaceae</taxon>
        <taxon>Thiorhodococcus</taxon>
    </lineage>
</organism>
<dbReference type="GO" id="GO:0016746">
    <property type="term" value="F:acyltransferase activity"/>
    <property type="evidence" value="ECO:0007669"/>
    <property type="project" value="UniProtKB-KW"/>
</dbReference>
<dbReference type="Proteomes" id="UP000471640">
    <property type="component" value="Unassembled WGS sequence"/>
</dbReference>
<evidence type="ECO:0000256" key="1">
    <source>
        <dbReference type="ARBA" id="ARBA00004370"/>
    </source>
</evidence>
<comment type="caution">
    <text evidence="10">The sequence shown here is derived from an EMBL/GenBank/DDBJ whole genome shotgun (WGS) entry which is preliminary data.</text>
</comment>
<keyword evidence="5" id="KW-0443">Lipid metabolism</keyword>
<protein>
    <submittedName>
        <fullName evidence="10">1-acyl-sn-glycerol-3-phosphate acyltransferase</fullName>
    </submittedName>
</protein>
<keyword evidence="2 10" id="KW-0808">Transferase</keyword>
<comment type="subcellular location">
    <subcellularLocation>
        <location evidence="1">Membrane</location>
    </subcellularLocation>
</comment>
<evidence type="ECO:0000256" key="6">
    <source>
        <dbReference type="ARBA" id="ARBA00023136"/>
    </source>
</evidence>
<dbReference type="AlphaFoldDB" id="A0A6P1DNS9"/>
<evidence type="ECO:0000313" key="11">
    <source>
        <dbReference type="Proteomes" id="UP000471640"/>
    </source>
</evidence>
<evidence type="ECO:0000256" key="2">
    <source>
        <dbReference type="ARBA" id="ARBA00022679"/>
    </source>
</evidence>
<dbReference type="SUPFAM" id="SSF69593">
    <property type="entry name" value="Glycerol-3-phosphate (1)-acyltransferase"/>
    <property type="match status" value="1"/>
</dbReference>
<dbReference type="SMART" id="SM00563">
    <property type="entry name" value="PlsC"/>
    <property type="match status" value="1"/>
</dbReference>
<evidence type="ECO:0000256" key="5">
    <source>
        <dbReference type="ARBA" id="ARBA00023098"/>
    </source>
</evidence>
<reference evidence="11" key="1">
    <citation type="journal article" date="2020" name="Microbiol. Resour. Announc.">
        <title>Draft Genome Sequences of Thiorhodococcus mannitoliphagus and Thiorhodococcus minor, Purple Sulfur Photosynthetic Bacteria in the Gammaproteobacterial Family Chromatiaceae.</title>
        <authorList>
            <person name="Aviles F.A."/>
            <person name="Meyer T.E."/>
            <person name="Kyndt J.A."/>
        </authorList>
    </citation>
    <scope>NUCLEOTIDE SEQUENCE [LARGE SCALE GENOMIC DNA]</scope>
    <source>
        <strain evidence="11">DSM 18266</strain>
    </source>
</reference>
<evidence type="ECO:0000256" key="7">
    <source>
        <dbReference type="ARBA" id="ARBA00023315"/>
    </source>
</evidence>
<dbReference type="EMBL" id="JAAIJR010000002">
    <property type="protein sequence ID" value="NEX18853.1"/>
    <property type="molecule type" value="Genomic_DNA"/>
</dbReference>
<dbReference type="CDD" id="cd07989">
    <property type="entry name" value="LPLAT_AGPAT-like"/>
    <property type="match status" value="1"/>
</dbReference>
<dbReference type="InterPro" id="IPR002123">
    <property type="entry name" value="Plipid/glycerol_acylTrfase"/>
</dbReference>
<keyword evidence="7 10" id="KW-0012">Acyltransferase</keyword>
<feature type="compositionally biased region" description="Pro residues" evidence="8">
    <location>
        <begin position="271"/>
        <end position="280"/>
    </location>
</feature>
<keyword evidence="6" id="KW-0472">Membrane</keyword>
<reference evidence="10 11" key="2">
    <citation type="submission" date="2020-02" db="EMBL/GenBank/DDBJ databases">
        <title>Genome sequences of Thiorhodococcus mannitoliphagus and Thiorhodococcus minor, purple sulfur photosynthetic bacteria in the gammaproteobacterial family, Chromatiaceae.</title>
        <authorList>
            <person name="Aviles F.A."/>
            <person name="Meyer T.E."/>
            <person name="Kyndt J.A."/>
        </authorList>
    </citation>
    <scope>NUCLEOTIDE SEQUENCE [LARGE SCALE GENOMIC DNA]</scope>
    <source>
        <strain evidence="10 11">DSM 18266</strain>
    </source>
</reference>
<proteinExistence type="predicted"/>
<keyword evidence="11" id="KW-1185">Reference proteome</keyword>
<feature type="domain" description="Phospholipid/glycerol acyltransferase" evidence="9">
    <location>
        <begin position="68"/>
        <end position="179"/>
    </location>
</feature>
<dbReference type="RefSeq" id="WP_164651738.1">
    <property type="nucleotide sequence ID" value="NZ_JAAIJR010000002.1"/>
</dbReference>
<dbReference type="PANTHER" id="PTHR23063:SF52">
    <property type="entry name" value="LYSOPHOSPHATIDYLCHOLINE ACYLTRANSFERASE"/>
    <property type="match status" value="1"/>
</dbReference>
<evidence type="ECO:0000313" key="10">
    <source>
        <dbReference type="EMBL" id="NEX18853.1"/>
    </source>
</evidence>
<dbReference type="Pfam" id="PF01553">
    <property type="entry name" value="Acyltransferase"/>
    <property type="match status" value="1"/>
</dbReference>
<evidence type="ECO:0000256" key="3">
    <source>
        <dbReference type="ARBA" id="ARBA00022692"/>
    </source>
</evidence>
<dbReference type="GO" id="GO:0016020">
    <property type="term" value="C:membrane"/>
    <property type="evidence" value="ECO:0007669"/>
    <property type="project" value="UniProtKB-SubCell"/>
</dbReference>
<name>A0A6P1DNS9_9GAMM</name>
<dbReference type="GO" id="GO:0006629">
    <property type="term" value="P:lipid metabolic process"/>
    <property type="evidence" value="ECO:0007669"/>
    <property type="project" value="UniProtKB-KW"/>
</dbReference>
<keyword evidence="4" id="KW-1133">Transmembrane helix</keyword>
<evidence type="ECO:0000256" key="8">
    <source>
        <dbReference type="SAM" id="MobiDB-lite"/>
    </source>
</evidence>
<feature type="region of interest" description="Disordered" evidence="8">
    <location>
        <begin position="246"/>
        <end position="280"/>
    </location>
</feature>
<evidence type="ECO:0000259" key="9">
    <source>
        <dbReference type="SMART" id="SM00563"/>
    </source>
</evidence>
<dbReference type="PANTHER" id="PTHR23063">
    <property type="entry name" value="PHOSPHOLIPID ACYLTRANSFERASE"/>
    <property type="match status" value="1"/>
</dbReference>